<evidence type="ECO:0000256" key="11">
    <source>
        <dbReference type="RuleBase" id="RU362091"/>
    </source>
</evidence>
<feature type="transmembrane region" description="Helical" evidence="12">
    <location>
        <begin position="77"/>
        <end position="96"/>
    </location>
</feature>
<dbReference type="PROSITE" id="PS50283">
    <property type="entry name" value="NA_SOLUT_SYMP_3"/>
    <property type="match status" value="2"/>
</dbReference>
<evidence type="ECO:0000256" key="12">
    <source>
        <dbReference type="SAM" id="Phobius"/>
    </source>
</evidence>
<feature type="transmembrane region" description="Helical" evidence="12">
    <location>
        <begin position="133"/>
        <end position="156"/>
    </location>
</feature>
<protein>
    <recommendedName>
        <fullName evidence="16">Sodium-coupled monocarboxylate transporter 1</fullName>
    </recommendedName>
</protein>
<dbReference type="GO" id="GO:0006814">
    <property type="term" value="P:sodium ion transport"/>
    <property type="evidence" value="ECO:0007669"/>
    <property type="project" value="UniProtKB-KW"/>
</dbReference>
<gene>
    <name evidence="13" type="ORF">OVA965_LOCUS7545</name>
    <name evidence="14" type="ORF">TMI583_LOCUS7540</name>
</gene>
<keyword evidence="4" id="KW-1003">Cell membrane</keyword>
<dbReference type="Proteomes" id="UP000677228">
    <property type="component" value="Unassembled WGS sequence"/>
</dbReference>
<evidence type="ECO:0000256" key="8">
    <source>
        <dbReference type="ARBA" id="ARBA00023065"/>
    </source>
</evidence>
<comment type="caution">
    <text evidence="14">The sequence shown here is derived from an EMBL/GenBank/DDBJ whole genome shotgun (WGS) entry which is preliminary data.</text>
</comment>
<dbReference type="Proteomes" id="UP000682733">
    <property type="component" value="Unassembled WGS sequence"/>
</dbReference>
<evidence type="ECO:0000313" key="13">
    <source>
        <dbReference type="EMBL" id="CAF0859122.1"/>
    </source>
</evidence>
<evidence type="ECO:0000256" key="2">
    <source>
        <dbReference type="ARBA" id="ARBA00006434"/>
    </source>
</evidence>
<keyword evidence="10" id="KW-0739">Sodium transport</keyword>
<dbReference type="InterPro" id="IPR038377">
    <property type="entry name" value="Na/Glc_symporter_sf"/>
</dbReference>
<keyword evidence="3" id="KW-0813">Transport</keyword>
<evidence type="ECO:0000256" key="3">
    <source>
        <dbReference type="ARBA" id="ARBA00022448"/>
    </source>
</evidence>
<dbReference type="GO" id="GO:0015293">
    <property type="term" value="F:symporter activity"/>
    <property type="evidence" value="ECO:0007669"/>
    <property type="project" value="TreeGrafter"/>
</dbReference>
<dbReference type="Gene3D" id="1.20.1730.10">
    <property type="entry name" value="Sodium/glucose cotransporter"/>
    <property type="match status" value="2"/>
</dbReference>
<evidence type="ECO:0000256" key="4">
    <source>
        <dbReference type="ARBA" id="ARBA00022475"/>
    </source>
</evidence>
<dbReference type="EMBL" id="CAJNOK010002415">
    <property type="protein sequence ID" value="CAF0859122.1"/>
    <property type="molecule type" value="Genomic_DNA"/>
</dbReference>
<feature type="transmembrane region" description="Helical" evidence="12">
    <location>
        <begin position="176"/>
        <end position="198"/>
    </location>
</feature>
<dbReference type="AlphaFoldDB" id="A0A8S2HH53"/>
<evidence type="ECO:0000256" key="5">
    <source>
        <dbReference type="ARBA" id="ARBA00022692"/>
    </source>
</evidence>
<dbReference type="EMBL" id="CAJOBA010002415">
    <property type="protein sequence ID" value="CAF3644095.1"/>
    <property type="molecule type" value="Genomic_DNA"/>
</dbReference>
<dbReference type="GO" id="GO:0005886">
    <property type="term" value="C:plasma membrane"/>
    <property type="evidence" value="ECO:0007669"/>
    <property type="project" value="UniProtKB-SubCell"/>
</dbReference>
<dbReference type="PANTHER" id="PTHR42985:SF40">
    <property type="entry name" value="LD47995P-RELATED"/>
    <property type="match status" value="1"/>
</dbReference>
<proteinExistence type="inferred from homology"/>
<feature type="transmembrane region" description="Helical" evidence="12">
    <location>
        <begin position="210"/>
        <end position="235"/>
    </location>
</feature>
<evidence type="ECO:0000256" key="9">
    <source>
        <dbReference type="ARBA" id="ARBA00023136"/>
    </source>
</evidence>
<evidence type="ECO:0000313" key="14">
    <source>
        <dbReference type="EMBL" id="CAF3644095.1"/>
    </source>
</evidence>
<name>A0A8S2HH53_9BILA</name>
<evidence type="ECO:0000313" key="15">
    <source>
        <dbReference type="Proteomes" id="UP000682733"/>
    </source>
</evidence>
<keyword evidence="8" id="KW-0406">Ion transport</keyword>
<dbReference type="PANTHER" id="PTHR42985">
    <property type="entry name" value="SODIUM-COUPLED MONOCARBOXYLATE TRANSPORTER"/>
    <property type="match status" value="1"/>
</dbReference>
<reference evidence="14" key="1">
    <citation type="submission" date="2021-02" db="EMBL/GenBank/DDBJ databases">
        <authorList>
            <person name="Nowell W R."/>
        </authorList>
    </citation>
    <scope>NUCLEOTIDE SEQUENCE</scope>
</reference>
<keyword evidence="6 12" id="KW-1133">Transmembrane helix</keyword>
<feature type="transmembrane region" description="Helical" evidence="12">
    <location>
        <begin position="34"/>
        <end position="56"/>
    </location>
</feature>
<feature type="transmembrane region" description="Helical" evidence="12">
    <location>
        <begin position="256"/>
        <end position="278"/>
    </location>
</feature>
<comment type="subcellular location">
    <subcellularLocation>
        <location evidence="1">Cell membrane</location>
        <topology evidence="1">Multi-pass membrane protein</topology>
    </subcellularLocation>
</comment>
<keyword evidence="9 12" id="KW-0472">Membrane</keyword>
<organism evidence="14 15">
    <name type="scientific">Didymodactylos carnosus</name>
    <dbReference type="NCBI Taxonomy" id="1234261"/>
    <lineage>
        <taxon>Eukaryota</taxon>
        <taxon>Metazoa</taxon>
        <taxon>Spiralia</taxon>
        <taxon>Gnathifera</taxon>
        <taxon>Rotifera</taxon>
        <taxon>Eurotatoria</taxon>
        <taxon>Bdelloidea</taxon>
        <taxon>Philodinida</taxon>
        <taxon>Philodinidae</taxon>
        <taxon>Didymodactylos</taxon>
    </lineage>
</organism>
<dbReference type="InterPro" id="IPR001734">
    <property type="entry name" value="Na/solute_symporter"/>
</dbReference>
<keyword evidence="5 12" id="KW-0812">Transmembrane</keyword>
<evidence type="ECO:0000256" key="7">
    <source>
        <dbReference type="ARBA" id="ARBA00023053"/>
    </source>
</evidence>
<evidence type="ECO:0008006" key="16">
    <source>
        <dbReference type="Google" id="ProtNLM"/>
    </source>
</evidence>
<evidence type="ECO:0000256" key="1">
    <source>
        <dbReference type="ARBA" id="ARBA00004651"/>
    </source>
</evidence>
<accession>A0A8S2HH53</accession>
<dbReference type="InterPro" id="IPR051163">
    <property type="entry name" value="Sodium:Solute_Symporter_SSF"/>
</dbReference>
<sequence>MIFPTAMSLLASFMSAITILGTPAEIYVYGTQYWVIGISYIFTIYFTAILFMPMFVKLNVTSAYEVSIKHSALTLNLVGLLCILSLCCGVGLVMFAKYSICDPLKLGLIKQSDQLYPLFVMETLKRLKGLPGIFLACVFSGALSTLSSGLNSLAAVVLSDIVKFFYHKDIGDKKELWISQILSLVFGVICIALTYLVSLLGNLLQSALSLFGVFSGPISGLFIVGFIVPYVNSTVKVSNFEDIKKSPLVPFYSMSYLWYTLFSVITVTIVSIIVSLLTGFRRPETIDANLMLPVFDILCPFIPERLLAKLRCHVKYRESQLESEKPNLFLYKTVPRHHKLSQLSLPGSLAVQSASREHQTQVYLNPAFLNDAHSTVKTWTKMTKL</sequence>
<keyword evidence="7" id="KW-0915">Sodium</keyword>
<evidence type="ECO:0000256" key="10">
    <source>
        <dbReference type="ARBA" id="ARBA00023201"/>
    </source>
</evidence>
<dbReference type="Pfam" id="PF00474">
    <property type="entry name" value="SSF"/>
    <property type="match status" value="2"/>
</dbReference>
<evidence type="ECO:0000256" key="6">
    <source>
        <dbReference type="ARBA" id="ARBA00022989"/>
    </source>
</evidence>
<comment type="similarity">
    <text evidence="2 11">Belongs to the sodium:solute symporter (SSF) (TC 2.A.21) family.</text>
</comment>